<dbReference type="Gene3D" id="3.40.50.720">
    <property type="entry name" value="NAD(P)-binding Rossmann-like Domain"/>
    <property type="match status" value="1"/>
</dbReference>
<dbReference type="GO" id="GO:0050664">
    <property type="term" value="F:oxidoreductase activity, acting on NAD(P)H, oxygen as acceptor"/>
    <property type="evidence" value="ECO:0007669"/>
    <property type="project" value="TreeGrafter"/>
</dbReference>
<dbReference type="FunFam" id="3.40.50.720:FF:000090">
    <property type="entry name" value="NADP-dependent mannitol dehydrogenase"/>
    <property type="match status" value="1"/>
</dbReference>
<dbReference type="Pfam" id="PF13561">
    <property type="entry name" value="adh_short_C2"/>
    <property type="match status" value="1"/>
</dbReference>
<evidence type="ECO:0000256" key="3">
    <source>
        <dbReference type="ARBA" id="ARBA00023002"/>
    </source>
</evidence>
<evidence type="ECO:0000313" key="6">
    <source>
        <dbReference type="Proteomes" id="UP000697297"/>
    </source>
</evidence>
<evidence type="ECO:0000313" key="5">
    <source>
        <dbReference type="EMBL" id="KAG7762627.1"/>
    </source>
</evidence>
<dbReference type="PRINTS" id="PR00081">
    <property type="entry name" value="GDHRDH"/>
</dbReference>
<accession>A0AAN6D334</accession>
<keyword evidence="3" id="KW-0560">Oxidoreductase</keyword>
<protein>
    <submittedName>
        <fullName evidence="4">Uncharacterized protein</fullName>
    </submittedName>
</protein>
<dbReference type="GO" id="GO:0050085">
    <property type="term" value="F:mannitol 2-dehydrogenase (NADP+) activity"/>
    <property type="evidence" value="ECO:0007669"/>
    <property type="project" value="UniProtKB-ARBA"/>
</dbReference>
<dbReference type="InterPro" id="IPR002347">
    <property type="entry name" value="SDR_fam"/>
</dbReference>
<dbReference type="Proteomes" id="UP000738402">
    <property type="component" value="Unassembled WGS sequence"/>
</dbReference>
<evidence type="ECO:0000313" key="7">
    <source>
        <dbReference type="Proteomes" id="UP000738402"/>
    </source>
</evidence>
<dbReference type="EMBL" id="JAHLUH010000015">
    <property type="protein sequence ID" value="KAG7724838.1"/>
    <property type="molecule type" value="Genomic_DNA"/>
</dbReference>
<proteinExistence type="inferred from homology"/>
<dbReference type="InterPro" id="IPR036291">
    <property type="entry name" value="NAD(P)-bd_dom_sf"/>
</dbReference>
<comment type="caution">
    <text evidence="4">The sequence shown here is derived from an EMBL/GenBank/DDBJ whole genome shotgun (WGS) entry which is preliminary data.</text>
</comment>
<name>A0AAN6D334_9ASCO</name>
<dbReference type="Proteomes" id="UP000697297">
    <property type="component" value="Unassembled WGS sequence"/>
</dbReference>
<dbReference type="PANTHER" id="PTHR43008:SF13">
    <property type="entry name" value="L-XYLULOSE REDUCTASE-RELATED"/>
    <property type="match status" value="1"/>
</dbReference>
<sequence>MTIPSSKQPFQNPPGPALPARAPDLFSLAGKVCVVTGAARGIGLAVAEAFAQSGAHVALWDLDPPVKAAASIADENGVRAKAYGGDVTDPETVDRIVDEIVADFSTIDVFVANAGVNIPSGNILSEGNRDGKSWNRIVDINLNGVFYCSRAVGRVFQQAGKGSLIFTGSMSGHIVNTPIEHSAYNTTKAAVIHLAKSLAVEFRGFARVNSVSPGYIDTGINGYVDPDIRRKWQDEIPLARDGQIKEIVGAYLFFASDASTYATGSDLVVDGGYTIR</sequence>
<evidence type="ECO:0000256" key="2">
    <source>
        <dbReference type="ARBA" id="ARBA00022857"/>
    </source>
</evidence>
<gene>
    <name evidence="4" type="ORF">KL933_004660</name>
    <name evidence="5" type="ORF">KL946_004368</name>
</gene>
<evidence type="ECO:0000313" key="4">
    <source>
        <dbReference type="EMBL" id="KAG7724838.1"/>
    </source>
</evidence>
<organism evidence="4 7">
    <name type="scientific">Ogataea haglerorum</name>
    <dbReference type="NCBI Taxonomy" id="1937702"/>
    <lineage>
        <taxon>Eukaryota</taxon>
        <taxon>Fungi</taxon>
        <taxon>Dikarya</taxon>
        <taxon>Ascomycota</taxon>
        <taxon>Saccharomycotina</taxon>
        <taxon>Pichiomycetes</taxon>
        <taxon>Pichiales</taxon>
        <taxon>Pichiaceae</taxon>
        <taxon>Ogataea</taxon>
    </lineage>
</organism>
<dbReference type="InterPro" id="IPR020904">
    <property type="entry name" value="Sc_DH/Rdtase_CS"/>
</dbReference>
<dbReference type="SUPFAM" id="SSF51735">
    <property type="entry name" value="NAD(P)-binding Rossmann-fold domains"/>
    <property type="match status" value="1"/>
</dbReference>
<dbReference type="EMBL" id="JAHLUN010000013">
    <property type="protein sequence ID" value="KAG7762627.1"/>
    <property type="molecule type" value="Genomic_DNA"/>
</dbReference>
<keyword evidence="2" id="KW-0521">NADP</keyword>
<dbReference type="PROSITE" id="PS00061">
    <property type="entry name" value="ADH_SHORT"/>
    <property type="match status" value="1"/>
</dbReference>
<dbReference type="PANTHER" id="PTHR43008">
    <property type="entry name" value="BENZIL REDUCTASE"/>
    <property type="match status" value="1"/>
</dbReference>
<dbReference type="GO" id="GO:0044281">
    <property type="term" value="P:small molecule metabolic process"/>
    <property type="evidence" value="ECO:0007669"/>
    <property type="project" value="UniProtKB-ARBA"/>
</dbReference>
<dbReference type="GO" id="GO:0005975">
    <property type="term" value="P:carbohydrate metabolic process"/>
    <property type="evidence" value="ECO:0007669"/>
    <property type="project" value="UniProtKB-ARBA"/>
</dbReference>
<evidence type="ECO:0000256" key="1">
    <source>
        <dbReference type="ARBA" id="ARBA00006484"/>
    </source>
</evidence>
<keyword evidence="6" id="KW-1185">Reference proteome</keyword>
<dbReference type="PRINTS" id="PR00080">
    <property type="entry name" value="SDRFAMILY"/>
</dbReference>
<reference evidence="4 6" key="1">
    <citation type="journal article" date="2021" name="G3 (Bethesda)">
        <title>Genomic diversity, chromosomal rearrangements, and interspecies hybridization in the ogataea polymorpha species complex.</title>
        <authorList>
            <person name="Hanson S.J."/>
            <person name="Cinneide E.O."/>
            <person name="Salzberg L.I."/>
            <person name="Wolfe K.H."/>
            <person name="McGowan J."/>
            <person name="Fitzpatrick D.A."/>
            <person name="Matlin K."/>
        </authorList>
    </citation>
    <scope>NUCLEOTIDE SEQUENCE</scope>
    <source>
        <strain evidence="5">81-436-3</strain>
        <strain evidence="4">83-405-1</strain>
    </source>
</reference>
<comment type="similarity">
    <text evidence="1">Belongs to the short-chain dehydrogenases/reductases (SDR) family.</text>
</comment>
<dbReference type="AlphaFoldDB" id="A0AAN6D334"/>